<dbReference type="RefSeq" id="WP_213945871.1">
    <property type="nucleotide sequence ID" value="NZ_JAHCMY010000007.1"/>
</dbReference>
<protein>
    <submittedName>
        <fullName evidence="2">Uncharacterized protein</fullName>
    </submittedName>
</protein>
<keyword evidence="1" id="KW-0472">Membrane</keyword>
<dbReference type="EMBL" id="JAHCMY010000007">
    <property type="protein sequence ID" value="MBS9525021.1"/>
    <property type="molecule type" value="Genomic_DNA"/>
</dbReference>
<feature type="transmembrane region" description="Helical" evidence="1">
    <location>
        <begin position="42"/>
        <end position="61"/>
    </location>
</feature>
<name>A0AAP2G5E6_9BACT</name>
<accession>A0AAP2G5E6</accession>
<keyword evidence="1" id="KW-1133">Transmembrane helix</keyword>
<gene>
    <name evidence="2" type="ORF">KI659_13460</name>
</gene>
<evidence type="ECO:0000313" key="3">
    <source>
        <dbReference type="Proteomes" id="UP001319104"/>
    </source>
</evidence>
<proteinExistence type="predicted"/>
<comment type="caution">
    <text evidence="2">The sequence shown here is derived from an EMBL/GenBank/DDBJ whole genome shotgun (WGS) entry which is preliminary data.</text>
</comment>
<reference evidence="2 3" key="1">
    <citation type="submission" date="2021-05" db="EMBL/GenBank/DDBJ databases">
        <authorList>
            <person name="Zhang Z.D."/>
            <person name="Osman G."/>
        </authorList>
    </citation>
    <scope>NUCLEOTIDE SEQUENCE [LARGE SCALE GENOMIC DNA]</scope>
    <source>
        <strain evidence="2 3">KCTC 32217</strain>
    </source>
</reference>
<sequence length="169" mass="19912">MVAKDKVSFRGTFLVYVVPILEFPVLALMTVLYFTGQLGEDGHYALLLVFAAVIFATWLVFNLRLELRLDQYHLSYRFPPFINRTRKFKREDIVSLQIKRDGGLLDEQKDKWRALWTKDKTFRFLTDHILVVHLPEQKLVFSINEVEAFQKMIVEFEEEKLSANESNPI</sequence>
<dbReference type="Proteomes" id="UP001319104">
    <property type="component" value="Unassembled WGS sequence"/>
</dbReference>
<feature type="transmembrane region" description="Helical" evidence="1">
    <location>
        <begin position="12"/>
        <end position="36"/>
    </location>
</feature>
<keyword evidence="1" id="KW-0812">Transmembrane</keyword>
<organism evidence="2 3">
    <name type="scientific">Litoribacter ruber</name>
    <dbReference type="NCBI Taxonomy" id="702568"/>
    <lineage>
        <taxon>Bacteria</taxon>
        <taxon>Pseudomonadati</taxon>
        <taxon>Bacteroidota</taxon>
        <taxon>Cytophagia</taxon>
        <taxon>Cytophagales</taxon>
        <taxon>Cyclobacteriaceae</taxon>
        <taxon>Litoribacter</taxon>
    </lineage>
</organism>
<evidence type="ECO:0000256" key="1">
    <source>
        <dbReference type="SAM" id="Phobius"/>
    </source>
</evidence>
<evidence type="ECO:0000313" key="2">
    <source>
        <dbReference type="EMBL" id="MBS9525021.1"/>
    </source>
</evidence>
<dbReference type="AlphaFoldDB" id="A0AAP2G5E6"/>
<keyword evidence="3" id="KW-1185">Reference proteome</keyword>